<feature type="transmembrane region" description="Helical" evidence="7">
    <location>
        <begin position="206"/>
        <end position="230"/>
    </location>
</feature>
<dbReference type="GO" id="GO:0016020">
    <property type="term" value="C:membrane"/>
    <property type="evidence" value="ECO:0007669"/>
    <property type="project" value="UniProtKB-SubCell"/>
</dbReference>
<gene>
    <name evidence="9" type="ORF">PC115_g16425</name>
</gene>
<feature type="transmembrane region" description="Helical" evidence="7">
    <location>
        <begin position="342"/>
        <end position="361"/>
    </location>
</feature>
<dbReference type="EMBL" id="RCMI01000717">
    <property type="protein sequence ID" value="KAG2899838.1"/>
    <property type="molecule type" value="Genomic_DNA"/>
</dbReference>
<dbReference type="InterPro" id="IPR007757">
    <property type="entry name" value="MT-A70-like"/>
</dbReference>
<evidence type="ECO:0000256" key="5">
    <source>
        <dbReference type="ARBA" id="ARBA00023136"/>
    </source>
</evidence>
<accession>A0A8T1BC17</accession>
<protein>
    <submittedName>
        <fullName evidence="9">Uncharacterized protein</fullName>
    </submittedName>
</protein>
<proteinExistence type="inferred from homology"/>
<evidence type="ECO:0000256" key="1">
    <source>
        <dbReference type="ARBA" id="ARBA00004141"/>
    </source>
</evidence>
<keyword evidence="4 7" id="KW-1133">Transmembrane helix</keyword>
<keyword evidence="3 7" id="KW-0812">Transmembrane</keyword>
<dbReference type="InterPro" id="IPR005016">
    <property type="entry name" value="TDE1/TMS"/>
</dbReference>
<feature type="transmembrane region" description="Helical" evidence="7">
    <location>
        <begin position="51"/>
        <end position="73"/>
    </location>
</feature>
<evidence type="ECO:0000256" key="6">
    <source>
        <dbReference type="PROSITE-ProRule" id="PRU00489"/>
    </source>
</evidence>
<evidence type="ECO:0000256" key="2">
    <source>
        <dbReference type="ARBA" id="ARBA00006665"/>
    </source>
</evidence>
<dbReference type="PROSITE" id="PS51143">
    <property type="entry name" value="MT_A70"/>
    <property type="match status" value="1"/>
</dbReference>
<dbReference type="Proteomes" id="UP000774804">
    <property type="component" value="Unassembled WGS sequence"/>
</dbReference>
<dbReference type="VEuPathDB" id="FungiDB:PC110_g16161"/>
<keyword evidence="8" id="KW-0732">Signal</keyword>
<evidence type="ECO:0000256" key="3">
    <source>
        <dbReference type="ARBA" id="ARBA00022692"/>
    </source>
</evidence>
<comment type="similarity">
    <text evidence="2">Belongs to the TDE1 family.</text>
</comment>
<evidence type="ECO:0000256" key="7">
    <source>
        <dbReference type="SAM" id="Phobius"/>
    </source>
</evidence>
<evidence type="ECO:0000256" key="8">
    <source>
        <dbReference type="SAM" id="SignalP"/>
    </source>
</evidence>
<evidence type="ECO:0000256" key="4">
    <source>
        <dbReference type="ARBA" id="ARBA00022989"/>
    </source>
</evidence>
<evidence type="ECO:0000313" key="10">
    <source>
        <dbReference type="Proteomes" id="UP000774804"/>
    </source>
</evidence>
<dbReference type="Pfam" id="PF03348">
    <property type="entry name" value="Serinc"/>
    <property type="match status" value="1"/>
</dbReference>
<feature type="transmembrane region" description="Helical" evidence="7">
    <location>
        <begin position="177"/>
        <end position="200"/>
    </location>
</feature>
<dbReference type="Pfam" id="PF05063">
    <property type="entry name" value="MT-A70"/>
    <property type="match status" value="1"/>
</dbReference>
<feature type="signal peptide" evidence="8">
    <location>
        <begin position="1"/>
        <end position="17"/>
    </location>
</feature>
<comment type="subcellular location">
    <subcellularLocation>
        <location evidence="1">Membrane</location>
        <topology evidence="1">Multi-pass membrane protein</topology>
    </subcellularLocation>
</comment>
<evidence type="ECO:0000313" key="9">
    <source>
        <dbReference type="EMBL" id="KAG2899838.1"/>
    </source>
</evidence>
<feature type="chain" id="PRO_5035779485" evidence="8">
    <location>
        <begin position="18"/>
        <end position="814"/>
    </location>
</feature>
<dbReference type="PANTHER" id="PTHR10383">
    <property type="entry name" value="SERINE INCORPORATOR"/>
    <property type="match status" value="1"/>
</dbReference>
<feature type="transmembrane region" description="Helical" evidence="7">
    <location>
        <begin position="381"/>
        <end position="400"/>
    </location>
</feature>
<organism evidence="9 10">
    <name type="scientific">Phytophthora cactorum</name>
    <dbReference type="NCBI Taxonomy" id="29920"/>
    <lineage>
        <taxon>Eukaryota</taxon>
        <taxon>Sar</taxon>
        <taxon>Stramenopiles</taxon>
        <taxon>Oomycota</taxon>
        <taxon>Peronosporomycetes</taxon>
        <taxon>Peronosporales</taxon>
        <taxon>Peronosporaceae</taxon>
        <taxon>Phytophthora</taxon>
    </lineage>
</organism>
<dbReference type="AlphaFoldDB" id="A0A8T1BC17"/>
<comment type="similarity">
    <text evidence="6">Belongs to the MT-A70-like family.</text>
</comment>
<keyword evidence="5 7" id="KW-0472">Membrane</keyword>
<reference evidence="9" key="1">
    <citation type="submission" date="2018-10" db="EMBL/GenBank/DDBJ databases">
        <title>Effector identification in a new, highly contiguous assembly of the strawberry crown rot pathogen Phytophthora cactorum.</title>
        <authorList>
            <person name="Armitage A.D."/>
            <person name="Nellist C.F."/>
            <person name="Bates H."/>
            <person name="Vickerstaff R.J."/>
            <person name="Harrison R.J."/>
        </authorList>
    </citation>
    <scope>NUCLEOTIDE SEQUENCE</scope>
    <source>
        <strain evidence="9">4032</strain>
    </source>
</reference>
<sequence length="814" mass="91458">MARIGYVALFFVSAASAGLLCTFGQNVLSRLGVFDECDDSLYPSNCVGNQLVYRISFSLGCFFSLTALLSCAVAKGCENVCCILLFQLPFYLGILLASLFIPNDFFDGYVDIARVSSALFIILQIIIILDLTYSLRDYILDKMDEADRDDDARHALLGSSFDSTQGDGRKTMWEGAYLALVFICTALSIVGLALMYMRYAECELNVIFISITLLSVVILTALSVVAWVNVGLLPSTAVSLYLVFLCYQTVRANPSASCASLHVSTEKKMQEQSGVIMNSFVAAFTVTWTSWRTSATSTVFFSSSSTKKQSEDDEELASIGLTSARLDKEGQREVEVVPEYQFHVLMVLASLYMAMVLTNWGSFDGSSSNDDEIVTMWVKAISQWVASGLFLWTLVAPAVFPNRDFLYFKNGAEGVIPLTAFIRLACANTSVEKSTAAARRQRKRETAARRRAERLEELTAQGKFVPLSDRVRNALQHAYDRFGGARFVLRDFLPSFQEGTGALPDVLNSLQEMPSTEVLDDGNVHHNRTDYLQVATVSGAQVVLPAGSSFAQRDVRTLHQLALGRHKLILMDPPWQNKSVSRGKRYDMLDHSELLKIHVPHIADPDECILAVWVTNRPRYMAYLREQALPSWGFTYHTCWYWLKLSKNGELVTPLDSTHRLPVETLAVAYRAKDQAHEQTLRQRLGEQMRIVLSIPLRHSWKPPLECFFDKDIMSTTHRKVELFARELRPHWTSVGNEVLKFQATDLFQSTLPDKCLLNNISAAAFFLKRRIHTPKASPRKFVSQRFGFYCSRGENGENLTLWLLTTQTRITGF</sequence>
<dbReference type="VEuPathDB" id="FungiDB:PC110_g16160"/>
<feature type="transmembrane region" description="Helical" evidence="7">
    <location>
        <begin position="113"/>
        <end position="133"/>
    </location>
</feature>
<comment type="caution">
    <text evidence="9">The sequence shown here is derived from an EMBL/GenBank/DDBJ whole genome shotgun (WGS) entry which is preliminary data.</text>
</comment>
<feature type="transmembrane region" description="Helical" evidence="7">
    <location>
        <begin position="80"/>
        <end position="101"/>
    </location>
</feature>
<name>A0A8T1BC17_9STRA</name>
<dbReference type="PANTHER" id="PTHR10383:SF9">
    <property type="entry name" value="SERINE INCORPORATOR, ISOFORM F"/>
    <property type="match status" value="1"/>
</dbReference>